<reference evidence="2" key="1">
    <citation type="journal article" date="2023" name="Front. Plant Sci.">
        <title>Chromosomal-level genome assembly of Melastoma candidum provides insights into trichome evolution.</title>
        <authorList>
            <person name="Zhong Y."/>
            <person name="Wu W."/>
            <person name="Sun C."/>
            <person name="Zou P."/>
            <person name="Liu Y."/>
            <person name="Dai S."/>
            <person name="Zhou R."/>
        </authorList>
    </citation>
    <scope>NUCLEOTIDE SEQUENCE [LARGE SCALE GENOMIC DNA]</scope>
</reference>
<gene>
    <name evidence="1" type="ORF">MLD38_011403</name>
</gene>
<dbReference type="EMBL" id="CM042883">
    <property type="protein sequence ID" value="KAI4373260.1"/>
    <property type="molecule type" value="Genomic_DNA"/>
</dbReference>
<dbReference type="Proteomes" id="UP001057402">
    <property type="component" value="Chromosome 4"/>
</dbReference>
<organism evidence="1 2">
    <name type="scientific">Melastoma candidum</name>
    <dbReference type="NCBI Taxonomy" id="119954"/>
    <lineage>
        <taxon>Eukaryota</taxon>
        <taxon>Viridiplantae</taxon>
        <taxon>Streptophyta</taxon>
        <taxon>Embryophyta</taxon>
        <taxon>Tracheophyta</taxon>
        <taxon>Spermatophyta</taxon>
        <taxon>Magnoliopsida</taxon>
        <taxon>eudicotyledons</taxon>
        <taxon>Gunneridae</taxon>
        <taxon>Pentapetalae</taxon>
        <taxon>rosids</taxon>
        <taxon>malvids</taxon>
        <taxon>Myrtales</taxon>
        <taxon>Melastomataceae</taxon>
        <taxon>Melastomatoideae</taxon>
        <taxon>Melastomateae</taxon>
        <taxon>Melastoma</taxon>
    </lineage>
</organism>
<protein>
    <submittedName>
        <fullName evidence="1">Uncharacterized protein</fullName>
    </submittedName>
</protein>
<accession>A0ACB9R2X9</accession>
<sequence length="243" mass="28344">MLLSSLEKYLPPQLLSLPHDSKANYMRDILLRYSPEGEGTRVLKHRDHRQRMLASYKVENSERWVHDANFRIMRQNTVNRYGAVLDDFGKEGILSKMMDDFVRPIAKVLFPHVGVSTLDSHHGFIVEYGMYRDVELGEQFSGGELFFRSVRCDKHINSEVQSEEVLDYCHVPGYAVLHRGRHRHGARATTSGCRVNLILWCRSSVFKEMKKYQTDFSRWCGECEHTKRARHKLSIATTPRNWS</sequence>
<name>A0ACB9R2X9_9MYRT</name>
<proteinExistence type="predicted"/>
<evidence type="ECO:0000313" key="1">
    <source>
        <dbReference type="EMBL" id="KAI4373260.1"/>
    </source>
</evidence>
<evidence type="ECO:0000313" key="2">
    <source>
        <dbReference type="Proteomes" id="UP001057402"/>
    </source>
</evidence>
<keyword evidence="2" id="KW-1185">Reference proteome</keyword>
<comment type="caution">
    <text evidence="1">The sequence shown here is derived from an EMBL/GenBank/DDBJ whole genome shotgun (WGS) entry which is preliminary data.</text>
</comment>